<feature type="domain" description="NAD(P)-binding" evidence="1">
    <location>
        <begin position="10"/>
        <end position="98"/>
    </location>
</feature>
<protein>
    <recommendedName>
        <fullName evidence="1">NAD(P)-binding domain-containing protein</fullName>
    </recommendedName>
</protein>
<dbReference type="Proteomes" id="UP001274830">
    <property type="component" value="Unassembled WGS sequence"/>
</dbReference>
<sequence>MAPTQFLITGAAGYIGGTVLTDLLKKYDASSVSVVVRKPEQRELFEGLGVNIVLSDMSDATKLKSLALEHDVVFNYAVAFGGDEASIQALVDGLEERAAKTGTKPVYIHTGGTGTVMYGADGKAGTDEWTDEQYDRWASLPNTAFFYGGYKMIGKISAYTILSPTVYGRGTGPGNKLSLQLPAYTRYAKEHGQAAYIGEGKNIWGNVHIEDLCELSISVAQYALANPDKTTASEEWHGFETLIYSGVDTHTWGPVIETLGDLLHARGDISKPSAKQIGEGEGILYMFGGNSWLAKSKKAEALGYKPKQKDLITSMKDALVTK</sequence>
<dbReference type="AlphaFoldDB" id="A0AAE0WGF0"/>
<name>A0AAE0WGF0_9PEZI</name>
<keyword evidence="3" id="KW-1185">Reference proteome</keyword>
<accession>A0AAE0WGF0</accession>
<dbReference type="InterPro" id="IPR016040">
    <property type="entry name" value="NAD(P)-bd_dom"/>
</dbReference>
<dbReference type="GO" id="GO:0004029">
    <property type="term" value="F:aldehyde dehydrogenase (NAD+) activity"/>
    <property type="evidence" value="ECO:0007669"/>
    <property type="project" value="TreeGrafter"/>
</dbReference>
<dbReference type="PANTHER" id="PTHR48079:SF6">
    <property type="entry name" value="NAD(P)-BINDING DOMAIN-CONTAINING PROTEIN-RELATED"/>
    <property type="match status" value="1"/>
</dbReference>
<evidence type="ECO:0000259" key="1">
    <source>
        <dbReference type="Pfam" id="PF13460"/>
    </source>
</evidence>
<dbReference type="SUPFAM" id="SSF51735">
    <property type="entry name" value="NAD(P)-binding Rossmann-fold domains"/>
    <property type="match status" value="1"/>
</dbReference>
<evidence type="ECO:0000313" key="2">
    <source>
        <dbReference type="EMBL" id="KAK3670314.1"/>
    </source>
</evidence>
<comment type="caution">
    <text evidence="2">The sequence shown here is derived from an EMBL/GenBank/DDBJ whole genome shotgun (WGS) entry which is preliminary data.</text>
</comment>
<proteinExistence type="predicted"/>
<dbReference type="InterPro" id="IPR051783">
    <property type="entry name" value="NAD(P)-dependent_oxidoreduct"/>
</dbReference>
<gene>
    <name evidence="2" type="ORF">LTR78_009768</name>
</gene>
<evidence type="ECO:0000313" key="3">
    <source>
        <dbReference type="Proteomes" id="UP001274830"/>
    </source>
</evidence>
<dbReference type="InterPro" id="IPR036291">
    <property type="entry name" value="NAD(P)-bd_dom_sf"/>
</dbReference>
<dbReference type="PANTHER" id="PTHR48079">
    <property type="entry name" value="PROTEIN YEEZ"/>
    <property type="match status" value="1"/>
</dbReference>
<dbReference type="Pfam" id="PF13460">
    <property type="entry name" value="NAD_binding_10"/>
    <property type="match status" value="1"/>
</dbReference>
<dbReference type="EMBL" id="JAUTXT010000058">
    <property type="protein sequence ID" value="KAK3670314.1"/>
    <property type="molecule type" value="Genomic_DNA"/>
</dbReference>
<reference evidence="2" key="1">
    <citation type="submission" date="2023-07" db="EMBL/GenBank/DDBJ databases">
        <title>Black Yeasts Isolated from many extreme environments.</title>
        <authorList>
            <person name="Coleine C."/>
            <person name="Stajich J.E."/>
            <person name="Selbmann L."/>
        </authorList>
    </citation>
    <scope>NUCLEOTIDE SEQUENCE</scope>
    <source>
        <strain evidence="2">CCFEE 5485</strain>
    </source>
</reference>
<organism evidence="2 3">
    <name type="scientific">Recurvomyces mirabilis</name>
    <dbReference type="NCBI Taxonomy" id="574656"/>
    <lineage>
        <taxon>Eukaryota</taxon>
        <taxon>Fungi</taxon>
        <taxon>Dikarya</taxon>
        <taxon>Ascomycota</taxon>
        <taxon>Pezizomycotina</taxon>
        <taxon>Dothideomycetes</taxon>
        <taxon>Dothideomycetidae</taxon>
        <taxon>Mycosphaerellales</taxon>
        <taxon>Teratosphaeriaceae</taxon>
        <taxon>Recurvomyces</taxon>
    </lineage>
</organism>
<dbReference type="GO" id="GO:0005737">
    <property type="term" value="C:cytoplasm"/>
    <property type="evidence" value="ECO:0007669"/>
    <property type="project" value="TreeGrafter"/>
</dbReference>
<dbReference type="Gene3D" id="3.40.50.720">
    <property type="entry name" value="NAD(P)-binding Rossmann-like Domain"/>
    <property type="match status" value="1"/>
</dbReference>